<comment type="caution">
    <text evidence="6">The sequence shown here is derived from an EMBL/GenBank/DDBJ whole genome shotgun (WGS) entry which is preliminary data.</text>
</comment>
<dbReference type="InterPro" id="IPR004843">
    <property type="entry name" value="Calcineurin-like_PHP"/>
</dbReference>
<comment type="similarity">
    <text evidence="4">Belongs to the cyclic nucleotide phosphodiesterase class-III family.</text>
</comment>
<evidence type="ECO:0000256" key="1">
    <source>
        <dbReference type="ARBA" id="ARBA00022723"/>
    </source>
</evidence>
<dbReference type="InterPro" id="IPR050884">
    <property type="entry name" value="CNP_phosphodiesterase-III"/>
</dbReference>
<reference evidence="6 7" key="1">
    <citation type="submission" date="2021-03" db="EMBL/GenBank/DDBJ databases">
        <title>Sequencing the genomes of 1000 actinobacteria strains.</title>
        <authorList>
            <person name="Klenk H.-P."/>
        </authorList>
    </citation>
    <scope>NUCLEOTIDE SEQUENCE [LARGE SCALE GENOMIC DNA]</scope>
    <source>
        <strain evidence="6 7">DSM 45516</strain>
    </source>
</reference>
<protein>
    <submittedName>
        <fullName evidence="6">3',5'-cyclic AMP phosphodiesterase CpdA</fullName>
    </submittedName>
</protein>
<feature type="domain" description="Calcineurin-like phosphoesterase" evidence="5">
    <location>
        <begin position="9"/>
        <end position="205"/>
    </location>
</feature>
<dbReference type="Gene3D" id="3.60.21.10">
    <property type="match status" value="1"/>
</dbReference>
<evidence type="ECO:0000313" key="6">
    <source>
        <dbReference type="EMBL" id="MBP2193942.1"/>
    </source>
</evidence>
<name>A0ABS4QQF6_9NOCA</name>
<dbReference type="PANTHER" id="PTHR42988">
    <property type="entry name" value="PHOSPHOHYDROLASE"/>
    <property type="match status" value="1"/>
</dbReference>
<accession>A0ABS4QQF6</accession>
<evidence type="ECO:0000256" key="2">
    <source>
        <dbReference type="ARBA" id="ARBA00022801"/>
    </source>
</evidence>
<gene>
    <name evidence="6" type="ORF">BJ987_006843</name>
</gene>
<evidence type="ECO:0000256" key="4">
    <source>
        <dbReference type="ARBA" id="ARBA00025742"/>
    </source>
</evidence>
<keyword evidence="2" id="KW-0378">Hydrolase</keyword>
<evidence type="ECO:0000256" key="3">
    <source>
        <dbReference type="ARBA" id="ARBA00023004"/>
    </source>
</evidence>
<dbReference type="SUPFAM" id="SSF56300">
    <property type="entry name" value="Metallo-dependent phosphatases"/>
    <property type="match status" value="1"/>
</dbReference>
<dbReference type="EMBL" id="JAGGMR010000001">
    <property type="protein sequence ID" value="MBP2193942.1"/>
    <property type="molecule type" value="Genomic_DNA"/>
</dbReference>
<evidence type="ECO:0000259" key="5">
    <source>
        <dbReference type="Pfam" id="PF00149"/>
    </source>
</evidence>
<dbReference type="Proteomes" id="UP001519325">
    <property type="component" value="Unassembled WGS sequence"/>
</dbReference>
<keyword evidence="7" id="KW-1185">Reference proteome</keyword>
<proteinExistence type="inferred from homology"/>
<organism evidence="6 7">
    <name type="scientific">Nocardia goodfellowii</name>
    <dbReference type="NCBI Taxonomy" id="882446"/>
    <lineage>
        <taxon>Bacteria</taxon>
        <taxon>Bacillati</taxon>
        <taxon>Actinomycetota</taxon>
        <taxon>Actinomycetes</taxon>
        <taxon>Mycobacteriales</taxon>
        <taxon>Nocardiaceae</taxon>
        <taxon>Nocardia</taxon>
    </lineage>
</organism>
<keyword evidence="3" id="KW-0408">Iron</keyword>
<dbReference type="Pfam" id="PF00149">
    <property type="entry name" value="Metallophos"/>
    <property type="match status" value="1"/>
</dbReference>
<keyword evidence="1" id="KW-0479">Metal-binding</keyword>
<evidence type="ECO:0000313" key="7">
    <source>
        <dbReference type="Proteomes" id="UP001519325"/>
    </source>
</evidence>
<dbReference type="RefSeq" id="WP_245366261.1">
    <property type="nucleotide sequence ID" value="NZ_JAGGMR010000001.1"/>
</dbReference>
<dbReference type="PANTHER" id="PTHR42988:SF2">
    <property type="entry name" value="CYCLIC NUCLEOTIDE PHOSPHODIESTERASE CBUA0032-RELATED"/>
    <property type="match status" value="1"/>
</dbReference>
<dbReference type="InterPro" id="IPR029052">
    <property type="entry name" value="Metallo-depent_PP-like"/>
</dbReference>
<sequence>MMFAHLRDLRIVQLTDTHIRPAGELLYDTVDTYANLTLVLDRLRASGPVDALVLSGDLTDNGAPEGYRRLRAAVEPVAAELGARVVYVMGNHDERVSFGVELLGHAPGSVLEPHDQAVEVAGLRIIALDSTTPGRHGGALEDSQLTWLGRKLRRPAPRGTLLVLHHPPLPSGMAAAELLNLDQAVRLAAVVANTDVRLILCGHNHMTAAGALAGIPVWVGPALAYRFDAMPPPGRMRALRGFGYSRIDVLGLDFVVSAVEATPAPEVYERDENEMLAHLRAIDRAEAR</sequence>